<protein>
    <submittedName>
        <fullName evidence="4">Calmodulin-alpha-like</fullName>
    </submittedName>
</protein>
<evidence type="ECO:0000259" key="3">
    <source>
        <dbReference type="PROSITE" id="PS50222"/>
    </source>
</evidence>
<feature type="domain" description="EF-hand" evidence="3">
    <location>
        <begin position="125"/>
        <end position="160"/>
    </location>
</feature>
<dbReference type="Pfam" id="PF13499">
    <property type="entry name" value="EF-hand_7"/>
    <property type="match status" value="2"/>
</dbReference>
<organism evidence="4">
    <name type="scientific">Phallusia mammillata</name>
    <dbReference type="NCBI Taxonomy" id="59560"/>
    <lineage>
        <taxon>Eukaryota</taxon>
        <taxon>Metazoa</taxon>
        <taxon>Chordata</taxon>
        <taxon>Tunicata</taxon>
        <taxon>Ascidiacea</taxon>
        <taxon>Phlebobranchia</taxon>
        <taxon>Ascidiidae</taxon>
        <taxon>Phallusia</taxon>
    </lineage>
</organism>
<dbReference type="GO" id="GO:0016460">
    <property type="term" value="C:myosin II complex"/>
    <property type="evidence" value="ECO:0007669"/>
    <property type="project" value="TreeGrafter"/>
</dbReference>
<dbReference type="SMART" id="SM00054">
    <property type="entry name" value="EFh"/>
    <property type="match status" value="3"/>
</dbReference>
<gene>
    <name evidence="4" type="primary">Calm1-002</name>
</gene>
<evidence type="ECO:0000256" key="2">
    <source>
        <dbReference type="ARBA" id="ARBA00022837"/>
    </source>
</evidence>
<dbReference type="PANTHER" id="PTHR23048">
    <property type="entry name" value="MYOSIN LIGHT CHAIN 1, 3"/>
    <property type="match status" value="1"/>
</dbReference>
<dbReference type="PROSITE" id="PS00018">
    <property type="entry name" value="EF_HAND_1"/>
    <property type="match status" value="2"/>
</dbReference>
<evidence type="ECO:0000313" key="4">
    <source>
        <dbReference type="EMBL" id="CAB3227444.1"/>
    </source>
</evidence>
<dbReference type="AlphaFoldDB" id="A0A6F9D822"/>
<dbReference type="PANTHER" id="PTHR23048:SF0">
    <property type="entry name" value="CALMODULIN LIKE 3"/>
    <property type="match status" value="1"/>
</dbReference>
<name>A0A6F9D822_9ASCI</name>
<accession>A0A6F9D822</accession>
<evidence type="ECO:0000256" key="1">
    <source>
        <dbReference type="ARBA" id="ARBA00022737"/>
    </source>
</evidence>
<dbReference type="InterPro" id="IPR018247">
    <property type="entry name" value="EF_Hand_1_Ca_BS"/>
</dbReference>
<dbReference type="Gene3D" id="1.10.238.10">
    <property type="entry name" value="EF-hand"/>
    <property type="match status" value="2"/>
</dbReference>
<dbReference type="InterPro" id="IPR002048">
    <property type="entry name" value="EF_hand_dom"/>
</dbReference>
<dbReference type="PROSITE" id="PS50222">
    <property type="entry name" value="EF_HAND_2"/>
    <property type="match status" value="3"/>
</dbReference>
<proteinExistence type="evidence at transcript level"/>
<reference evidence="4" key="1">
    <citation type="submission" date="2020-04" db="EMBL/GenBank/DDBJ databases">
        <authorList>
            <person name="Neveu A P."/>
        </authorList>
    </citation>
    <scope>NUCLEOTIDE SEQUENCE</scope>
    <source>
        <tissue evidence="4">Whole embryo</tissue>
    </source>
</reference>
<dbReference type="GO" id="GO:0005509">
    <property type="term" value="F:calcium ion binding"/>
    <property type="evidence" value="ECO:0007669"/>
    <property type="project" value="InterPro"/>
</dbReference>
<feature type="domain" description="EF-hand" evidence="3">
    <location>
        <begin position="88"/>
        <end position="123"/>
    </location>
</feature>
<dbReference type="SUPFAM" id="SSF47473">
    <property type="entry name" value="EF-hand"/>
    <property type="match status" value="1"/>
</dbReference>
<dbReference type="FunFam" id="1.10.238.10:FF:000178">
    <property type="entry name" value="Calmodulin-2 A"/>
    <property type="match status" value="1"/>
</dbReference>
<feature type="domain" description="EF-hand" evidence="3">
    <location>
        <begin position="52"/>
        <end position="87"/>
    </location>
</feature>
<dbReference type="InterPro" id="IPR011992">
    <property type="entry name" value="EF-hand-dom_pair"/>
</dbReference>
<keyword evidence="2" id="KW-0106">Calcium</keyword>
<sequence length="193" mass="22464">MAQEKARQYKRRLRDKIRYCSNVSILSTMSVGSEANWKMRVPSLRANQLPEELLEVYEEAFYLLDPNDTGAISEKEVGIVMRALGQDPTDEEIHNLVQEVDRSGTGCLNFQNFLAFLSHISQDEDPDEEWETVFERFDRNGDGYIDENDLRKTLIELRLKFTDADVEEMICEFLPNKAKVKRLDFDDFLNIVT</sequence>
<keyword evidence="1" id="KW-0677">Repeat</keyword>
<dbReference type="InterPro" id="IPR050230">
    <property type="entry name" value="CALM/Myosin/TropC-like"/>
</dbReference>
<dbReference type="EMBL" id="LR783549">
    <property type="protein sequence ID" value="CAB3227444.1"/>
    <property type="molecule type" value="mRNA"/>
</dbReference>